<organism evidence="2 3">
    <name type="scientific">Anaeromicropila herbilytica</name>
    <dbReference type="NCBI Taxonomy" id="2785025"/>
    <lineage>
        <taxon>Bacteria</taxon>
        <taxon>Bacillati</taxon>
        <taxon>Bacillota</taxon>
        <taxon>Clostridia</taxon>
        <taxon>Lachnospirales</taxon>
        <taxon>Lachnospiraceae</taxon>
        <taxon>Anaeromicropila</taxon>
    </lineage>
</organism>
<protein>
    <submittedName>
        <fullName evidence="2">Uncharacterized protein</fullName>
    </submittedName>
</protein>
<keyword evidence="3" id="KW-1185">Reference proteome</keyword>
<dbReference type="Proteomes" id="UP000595897">
    <property type="component" value="Chromosome"/>
</dbReference>
<evidence type="ECO:0000313" key="3">
    <source>
        <dbReference type="Proteomes" id="UP000595897"/>
    </source>
</evidence>
<proteinExistence type="predicted"/>
<feature type="transmembrane region" description="Helical" evidence="1">
    <location>
        <begin position="12"/>
        <end position="37"/>
    </location>
</feature>
<reference evidence="2 3" key="1">
    <citation type="submission" date="2020-11" db="EMBL/GenBank/DDBJ databases">
        <title>Draft genome sequencing of a Lachnospiraceae strain isolated from anoxic soil subjected to BSD treatment.</title>
        <authorList>
            <person name="Uek A."/>
            <person name="Tonouchi A."/>
        </authorList>
    </citation>
    <scope>NUCLEOTIDE SEQUENCE [LARGE SCALE GENOMIC DNA]</scope>
    <source>
        <strain evidence="2 3">TB5</strain>
    </source>
</reference>
<gene>
    <name evidence="2" type="ORF">bsdtb5_27300</name>
</gene>
<dbReference type="RefSeq" id="WP_271712552.1">
    <property type="nucleotide sequence ID" value="NZ_AP024169.1"/>
</dbReference>
<evidence type="ECO:0000256" key="1">
    <source>
        <dbReference type="SAM" id="Phobius"/>
    </source>
</evidence>
<dbReference type="KEGG" id="ahb:bsdtb5_27300"/>
<keyword evidence="1" id="KW-0472">Membrane</keyword>
<name>A0A7R7EM07_9FIRM</name>
<keyword evidence="1" id="KW-0812">Transmembrane</keyword>
<feature type="transmembrane region" description="Helical" evidence="1">
    <location>
        <begin position="49"/>
        <end position="67"/>
    </location>
</feature>
<dbReference type="AlphaFoldDB" id="A0A7R7EM07"/>
<sequence>MQKSKLGVTVGLVGAAVYFTGLISFIPLMLLAVYILFMEENEWLRKSAVKAVTIVVIYNLICVVFGLGDNIFDIINDIFYTLHIDTTLDYPLYIDDIAIKAAGFIENLLLVVLGLKAMAQGSFKVKAIDNIIDKNM</sequence>
<keyword evidence="1" id="KW-1133">Transmembrane helix</keyword>
<feature type="transmembrane region" description="Helical" evidence="1">
    <location>
        <begin position="97"/>
        <end position="115"/>
    </location>
</feature>
<dbReference type="EMBL" id="AP024169">
    <property type="protein sequence ID" value="BCN31435.1"/>
    <property type="molecule type" value="Genomic_DNA"/>
</dbReference>
<evidence type="ECO:0000313" key="2">
    <source>
        <dbReference type="EMBL" id="BCN31435.1"/>
    </source>
</evidence>
<accession>A0A7R7EM07</accession>